<sequence>MDLSGLFDWIKEQAMYILFIGVIIGALVLGFKRAWIQLVGLIIGFGIIGIFIANPNVITDIAEWLGDLTNIGG</sequence>
<feature type="transmembrane region" description="Helical" evidence="1">
    <location>
        <begin position="13"/>
        <end position="31"/>
    </location>
</feature>
<keyword evidence="3" id="KW-1185">Reference proteome</keyword>
<name>A0A285TM36_9BACL</name>
<gene>
    <name evidence="2" type="ORF">SAMN05880501_11314</name>
</gene>
<dbReference type="EMBL" id="OBMQ01000013">
    <property type="protein sequence ID" value="SOC21551.1"/>
    <property type="molecule type" value="Genomic_DNA"/>
</dbReference>
<organism evidence="2 3">
    <name type="scientific">Ureibacillus xyleni</name>
    <dbReference type="NCBI Taxonomy" id="614648"/>
    <lineage>
        <taxon>Bacteria</taxon>
        <taxon>Bacillati</taxon>
        <taxon>Bacillota</taxon>
        <taxon>Bacilli</taxon>
        <taxon>Bacillales</taxon>
        <taxon>Caryophanaceae</taxon>
        <taxon>Ureibacillus</taxon>
    </lineage>
</organism>
<keyword evidence="1" id="KW-1133">Transmembrane helix</keyword>
<evidence type="ECO:0000313" key="3">
    <source>
        <dbReference type="Proteomes" id="UP000219636"/>
    </source>
</evidence>
<evidence type="ECO:0000313" key="2">
    <source>
        <dbReference type="EMBL" id="SOC21551.1"/>
    </source>
</evidence>
<keyword evidence="1" id="KW-0812">Transmembrane</keyword>
<dbReference type="RefSeq" id="WP_097074634.1">
    <property type="nucleotide sequence ID" value="NZ_OBMQ01000013.1"/>
</dbReference>
<feature type="transmembrane region" description="Helical" evidence="1">
    <location>
        <begin position="38"/>
        <end position="58"/>
    </location>
</feature>
<reference evidence="3" key="1">
    <citation type="submission" date="2017-08" db="EMBL/GenBank/DDBJ databases">
        <authorList>
            <person name="Varghese N."/>
            <person name="Submissions S."/>
        </authorList>
    </citation>
    <scope>NUCLEOTIDE SEQUENCE [LARGE SCALE GENOMIC DNA]</scope>
    <source>
        <strain evidence="3">JC22</strain>
    </source>
</reference>
<dbReference type="AlphaFoldDB" id="A0A285TM36"/>
<proteinExistence type="predicted"/>
<dbReference type="OrthoDB" id="2933571at2"/>
<protein>
    <submittedName>
        <fullName evidence="2">Uncharacterized protein</fullName>
    </submittedName>
</protein>
<dbReference type="Proteomes" id="UP000219636">
    <property type="component" value="Unassembled WGS sequence"/>
</dbReference>
<evidence type="ECO:0000256" key="1">
    <source>
        <dbReference type="SAM" id="Phobius"/>
    </source>
</evidence>
<keyword evidence="1" id="KW-0472">Membrane</keyword>
<accession>A0A285TM36</accession>